<name>A0A915AH30_PARUN</name>
<keyword evidence="1" id="KW-1133">Transmembrane helix</keyword>
<accession>A0A915AH30</accession>
<evidence type="ECO:0000313" key="3">
    <source>
        <dbReference type="WBParaSite" id="PgR008_g004_t02"/>
    </source>
</evidence>
<reference evidence="3" key="1">
    <citation type="submission" date="2022-11" db="UniProtKB">
        <authorList>
            <consortium name="WormBaseParasite"/>
        </authorList>
    </citation>
    <scope>IDENTIFICATION</scope>
</reference>
<keyword evidence="1" id="KW-0472">Membrane</keyword>
<dbReference type="WBParaSite" id="PgR008_g004_t02">
    <property type="protein sequence ID" value="PgR008_g004_t02"/>
    <property type="gene ID" value="PgR008_g004"/>
</dbReference>
<proteinExistence type="predicted"/>
<sequence>SRGVATACMAPPANQFSYARSRKERLLRFVLRRRPCAWLLLIELALTVLLCAASYLLFMRDLRILDEHEKIKRENKMLDEYKAYKPFMGCVYEVDGDGSYDTRDCIKDDDERAYMKKVYNVKKGKNCITRVDHVPCSLRQSKIYNFNVEHLEQFPQCAGIRRVNISTVVTARTYIFAPSLDMDKYRDRILRVKDFYLRCPICLLYSRFEEKVDEQKNRTRCARDIKTIKEGWPEIVRYCDEEQLHEVPQYCGLYKKTVTHLLGRF</sequence>
<feature type="transmembrane region" description="Helical" evidence="1">
    <location>
        <begin position="37"/>
        <end position="58"/>
    </location>
</feature>
<organism evidence="2 3">
    <name type="scientific">Parascaris univalens</name>
    <name type="common">Nematode worm</name>
    <dbReference type="NCBI Taxonomy" id="6257"/>
    <lineage>
        <taxon>Eukaryota</taxon>
        <taxon>Metazoa</taxon>
        <taxon>Ecdysozoa</taxon>
        <taxon>Nematoda</taxon>
        <taxon>Chromadorea</taxon>
        <taxon>Rhabditida</taxon>
        <taxon>Spirurina</taxon>
        <taxon>Ascaridomorpha</taxon>
        <taxon>Ascaridoidea</taxon>
        <taxon>Ascarididae</taxon>
        <taxon>Parascaris</taxon>
    </lineage>
</organism>
<evidence type="ECO:0000313" key="2">
    <source>
        <dbReference type="Proteomes" id="UP000887569"/>
    </source>
</evidence>
<protein>
    <submittedName>
        <fullName evidence="3">Uncharacterized protein</fullName>
    </submittedName>
</protein>
<keyword evidence="1" id="KW-0812">Transmembrane</keyword>
<keyword evidence="2" id="KW-1185">Reference proteome</keyword>
<evidence type="ECO:0000256" key="1">
    <source>
        <dbReference type="SAM" id="Phobius"/>
    </source>
</evidence>
<dbReference type="Proteomes" id="UP000887569">
    <property type="component" value="Unplaced"/>
</dbReference>
<dbReference type="AlphaFoldDB" id="A0A915AH30"/>